<dbReference type="Proteomes" id="UP001437256">
    <property type="component" value="Unassembled WGS sequence"/>
</dbReference>
<evidence type="ECO:0008006" key="3">
    <source>
        <dbReference type="Google" id="ProtNLM"/>
    </source>
</evidence>
<dbReference type="Gene3D" id="3.80.10.10">
    <property type="entry name" value="Ribonuclease Inhibitor"/>
    <property type="match status" value="1"/>
</dbReference>
<sequence>MATSNSPITQVSQTPTQAINQPQLLTRLLLDLRGKRFEVDRETIMNLPESVLLCLFPNGLVLSRQSMALSDGGEGEEDEEVYAVDFDPECFQYVLTFFKNASDVFYGSNGTAPSLYASQQHLQESPSASGEFGGPNPSQNPLLSKQAIIVLREELEYFSIPPKDTPSSTDQNGLAGEPLMAIKRRCGEYLMNKRNIFTALQRNVNKENNIAEQHLIDMLCMSGFDRDDEWGFRALEPSRCCISSIALVLLKTGIIHHPNEDKSVEIDHQQMATAQKLLLFWRKPARKCWWDGLDVELPATEAEAAKTVKLWARRVWTLELSLLVFLDFSLSPLTMILNALPPELLDELCETIETGKDLKVFRLVNKRINNVASRHLWNTRALVIDLNLQKLRSGMEMLEDLKNRCKTSESVRALKIIRLDPRTIEKSFTASEREMVKRARERLVEVLPQALSALRNLLYAYWKISSDDLASPLNKGEMWRQIVIESLSQLTELNTLILSSDAPLGLNLMSLGGFTHLEHLTIKGRWNIDAKTLETNLAPLLSNNQKLYSLRLSLGYGSPDFRLLFPEAENEDSGPQLEHLHLDNWRFTVNPTIISRLRNLQSLKLPYGRPTGEYGTIWTAFQEEGIHLAEITLHDINTGFLDYLESFTGLEFLVLRCPSFRTDANLASRLYQTSLLKHRQTLHTIEIGRYSDHLAIGLERAGTFTGFENLFSLSVPLLANDVRPGEGKERDVVTALIINLIQLPYLEYIKLDGPVQREPAPLRNREHLISMERMRRRVVESLERFRLPEQQLPDPEWVPPFLVSTLTPNGHYLDERKGEDGILAFVREKTHDGNDSFVYFNLENPNDHPESESDEPMDW</sequence>
<name>A0ABR3A563_9AGAR</name>
<evidence type="ECO:0000313" key="1">
    <source>
        <dbReference type="EMBL" id="KAL0068474.1"/>
    </source>
</evidence>
<dbReference type="InterPro" id="IPR032675">
    <property type="entry name" value="LRR_dom_sf"/>
</dbReference>
<keyword evidence="2" id="KW-1185">Reference proteome</keyword>
<organism evidence="1 2">
    <name type="scientific">Marasmius tenuissimus</name>
    <dbReference type="NCBI Taxonomy" id="585030"/>
    <lineage>
        <taxon>Eukaryota</taxon>
        <taxon>Fungi</taxon>
        <taxon>Dikarya</taxon>
        <taxon>Basidiomycota</taxon>
        <taxon>Agaricomycotina</taxon>
        <taxon>Agaricomycetes</taxon>
        <taxon>Agaricomycetidae</taxon>
        <taxon>Agaricales</taxon>
        <taxon>Marasmiineae</taxon>
        <taxon>Marasmiaceae</taxon>
        <taxon>Marasmius</taxon>
    </lineage>
</organism>
<comment type="caution">
    <text evidence="1">The sequence shown here is derived from an EMBL/GenBank/DDBJ whole genome shotgun (WGS) entry which is preliminary data.</text>
</comment>
<dbReference type="Gene3D" id="3.30.710.10">
    <property type="entry name" value="Potassium Channel Kv1.1, Chain A"/>
    <property type="match status" value="1"/>
</dbReference>
<evidence type="ECO:0000313" key="2">
    <source>
        <dbReference type="Proteomes" id="UP001437256"/>
    </source>
</evidence>
<dbReference type="SUPFAM" id="SSF54695">
    <property type="entry name" value="POZ domain"/>
    <property type="match status" value="1"/>
</dbReference>
<proteinExistence type="predicted"/>
<dbReference type="InterPro" id="IPR011333">
    <property type="entry name" value="SKP1/BTB/POZ_sf"/>
</dbReference>
<gene>
    <name evidence="1" type="ORF">AAF712_004552</name>
</gene>
<reference evidence="1 2" key="1">
    <citation type="submission" date="2024-05" db="EMBL/GenBank/DDBJ databases">
        <title>A draft genome resource for the thread blight pathogen Marasmius tenuissimus strain MS-2.</title>
        <authorList>
            <person name="Yulfo-Soto G.E."/>
            <person name="Baruah I.K."/>
            <person name="Amoako-Attah I."/>
            <person name="Bukari Y."/>
            <person name="Meinhardt L.W."/>
            <person name="Bailey B.A."/>
            <person name="Cohen S.P."/>
        </authorList>
    </citation>
    <scope>NUCLEOTIDE SEQUENCE [LARGE SCALE GENOMIC DNA]</scope>
    <source>
        <strain evidence="1 2">MS-2</strain>
    </source>
</reference>
<accession>A0ABR3A563</accession>
<protein>
    <recommendedName>
        <fullName evidence="3">F-box domain-containing protein</fullName>
    </recommendedName>
</protein>
<dbReference type="EMBL" id="JBBXMP010000018">
    <property type="protein sequence ID" value="KAL0068474.1"/>
    <property type="molecule type" value="Genomic_DNA"/>
</dbReference>
<dbReference type="SUPFAM" id="SSF52047">
    <property type="entry name" value="RNI-like"/>
    <property type="match status" value="1"/>
</dbReference>